<organism evidence="7 8">
    <name type="scientific">Eremothecium sinecaudum</name>
    <dbReference type="NCBI Taxonomy" id="45286"/>
    <lineage>
        <taxon>Eukaryota</taxon>
        <taxon>Fungi</taxon>
        <taxon>Dikarya</taxon>
        <taxon>Ascomycota</taxon>
        <taxon>Saccharomycotina</taxon>
        <taxon>Saccharomycetes</taxon>
        <taxon>Saccharomycetales</taxon>
        <taxon>Saccharomycetaceae</taxon>
        <taxon>Eremothecium</taxon>
    </lineage>
</organism>
<dbReference type="Gene3D" id="3.30.420.150">
    <property type="entry name" value="Exopolyphosphatase. Domain 2"/>
    <property type="match status" value="1"/>
</dbReference>
<dbReference type="EMBL" id="CP014244">
    <property type="protein sequence ID" value="AMD20747.1"/>
    <property type="molecule type" value="Genomic_DNA"/>
</dbReference>
<evidence type="ECO:0000256" key="6">
    <source>
        <dbReference type="SAM" id="Phobius"/>
    </source>
</evidence>
<dbReference type="STRING" id="45286.A0A109UX40"/>
<evidence type="ECO:0000256" key="4">
    <source>
        <dbReference type="PIRSR" id="PIRSR600407-2"/>
    </source>
</evidence>
<gene>
    <name evidence="7" type="ORF">AW171_hschr42658</name>
</gene>
<feature type="transmembrane region" description="Helical" evidence="6">
    <location>
        <begin position="511"/>
        <end position="530"/>
    </location>
</feature>
<keyword evidence="6" id="KW-0472">Membrane</keyword>
<keyword evidence="6" id="KW-0812">Transmembrane</keyword>
<proteinExistence type="inferred from homology"/>
<dbReference type="Proteomes" id="UP000243052">
    <property type="component" value="Chromosome iv"/>
</dbReference>
<protein>
    <submittedName>
        <fullName evidence="7">HDR004Wp</fullName>
    </submittedName>
</protein>
<dbReference type="GO" id="GO:0005794">
    <property type="term" value="C:Golgi apparatus"/>
    <property type="evidence" value="ECO:0007669"/>
    <property type="project" value="TreeGrafter"/>
</dbReference>
<keyword evidence="4" id="KW-0547">Nucleotide-binding</keyword>
<dbReference type="GeneID" id="28724007"/>
<evidence type="ECO:0000256" key="2">
    <source>
        <dbReference type="ARBA" id="ARBA00022801"/>
    </source>
</evidence>
<sequence>MATPNDKDAHDRYGVVIDAGSSGSRIYIYKWVDPSKILEDNNEGSKKLLHSVPQIYHEQSWSKKITPGMSTYANRPEKAFKKHIKPLLEFAEDIIPDNKIPETPVFIQSTAGMRLLDDKAKQRISKELCKKIGQKTDFMLTNCATQIQTIDGETEGLYGWIALNYLKGYFNDYDKSASVHESYGFMDMGGASLQIAFKPSNEQEVDKHREDISTIILSSVNGDIQEWDVFSGTWLRFGTNEARKKYLIQLANNIYGHEPENVIKNGRKKLYDPCLLKGATTEFKFGDTTFDVVGSGNYEQCGKSMYPLLLKNVPCIDEPCLFNGVHVPKIDFTKDQFLGVSEYWYTMNDVFNLGGEYSYQNFNDKLKQFCENDWQVIKDNRNNGMYNNIQEDLLKDACFKGNWILNVLHEGFELPGIGDNSHIDEQLQKELEKHMSFMSADTVDGKELSWTLGKIVLYASSMVTAGKAGEFVGLKPSTKYGETHGGGFVPGYISNIEGSISGNLIDSMLKMMLGLMVFFALYLLYVKLYLNKYVNTTSMKTIVNSIQNKVSKIRYSKVSLTDQLNQLEEGVLSATRFGENRDGVQFRSRNTTSTQLSGEVFPMQDRGAAGTLSPALSEGPSRATFSLNDFSKFNRSSLQ</sequence>
<accession>A0A109UX40</accession>
<evidence type="ECO:0000256" key="3">
    <source>
        <dbReference type="PIRSR" id="PIRSR600407-1"/>
    </source>
</evidence>
<reference evidence="7 8" key="1">
    <citation type="submission" date="2016-01" db="EMBL/GenBank/DDBJ databases">
        <title>Genome sequence of the yeast Holleya sinecauda.</title>
        <authorList>
            <person name="Dietrich F.S."/>
        </authorList>
    </citation>
    <scope>NUCLEOTIDE SEQUENCE [LARGE SCALE GENOMIC DNA]</scope>
    <source>
        <strain evidence="7 8">ATCC 58844</strain>
    </source>
</reference>
<dbReference type="AlphaFoldDB" id="A0A109UX40"/>
<dbReference type="GO" id="GO:0004382">
    <property type="term" value="F:GDP phosphatase activity"/>
    <property type="evidence" value="ECO:0007669"/>
    <property type="project" value="TreeGrafter"/>
</dbReference>
<dbReference type="GO" id="GO:0005524">
    <property type="term" value="F:ATP binding"/>
    <property type="evidence" value="ECO:0007669"/>
    <property type="project" value="UniProtKB-KW"/>
</dbReference>
<evidence type="ECO:0000256" key="5">
    <source>
        <dbReference type="RuleBase" id="RU003833"/>
    </source>
</evidence>
<dbReference type="InterPro" id="IPR000407">
    <property type="entry name" value="GDA1_CD39_NTPase"/>
</dbReference>
<dbReference type="GO" id="GO:0016020">
    <property type="term" value="C:membrane"/>
    <property type="evidence" value="ECO:0007669"/>
    <property type="project" value="TreeGrafter"/>
</dbReference>
<evidence type="ECO:0000313" key="8">
    <source>
        <dbReference type="Proteomes" id="UP000243052"/>
    </source>
</evidence>
<keyword evidence="2 5" id="KW-0378">Hydrolase</keyword>
<feature type="active site" description="Proton acceptor" evidence="3">
    <location>
        <position position="155"/>
    </location>
</feature>
<name>A0A109UX40_9SACH</name>
<dbReference type="PROSITE" id="PS01238">
    <property type="entry name" value="GDA1_CD39_NTPASE"/>
    <property type="match status" value="1"/>
</dbReference>
<dbReference type="OrthoDB" id="6372431at2759"/>
<comment type="similarity">
    <text evidence="1 5">Belongs to the GDA1/CD39 NTPase family.</text>
</comment>
<keyword evidence="6" id="KW-1133">Transmembrane helix</keyword>
<evidence type="ECO:0000313" key="7">
    <source>
        <dbReference type="EMBL" id="AMD20747.1"/>
    </source>
</evidence>
<dbReference type="GO" id="GO:0006256">
    <property type="term" value="P:UDP catabolic process"/>
    <property type="evidence" value="ECO:0007669"/>
    <property type="project" value="TreeGrafter"/>
</dbReference>
<dbReference type="GO" id="GO:0017111">
    <property type="term" value="F:ribonucleoside triphosphate phosphatase activity"/>
    <property type="evidence" value="ECO:0007669"/>
    <property type="project" value="TreeGrafter"/>
</dbReference>
<dbReference type="PANTHER" id="PTHR11782:SF121">
    <property type="entry name" value="NUCLEOSIDE-DIPHOSPHATASE MIG-23"/>
    <property type="match status" value="1"/>
</dbReference>
<evidence type="ECO:0000256" key="1">
    <source>
        <dbReference type="ARBA" id="ARBA00009283"/>
    </source>
</evidence>
<dbReference type="Gene3D" id="3.30.420.40">
    <property type="match status" value="1"/>
</dbReference>
<keyword evidence="8" id="KW-1185">Reference proteome</keyword>
<keyword evidence="4" id="KW-0067">ATP-binding</keyword>
<dbReference type="GO" id="GO:0045134">
    <property type="term" value="F:UDP phosphatase activity"/>
    <property type="evidence" value="ECO:0007669"/>
    <property type="project" value="TreeGrafter"/>
</dbReference>
<dbReference type="Pfam" id="PF01150">
    <property type="entry name" value="GDA1_CD39"/>
    <property type="match status" value="1"/>
</dbReference>
<dbReference type="RefSeq" id="XP_017987743.1">
    <property type="nucleotide sequence ID" value="XM_018132254.1"/>
</dbReference>
<dbReference type="PANTHER" id="PTHR11782">
    <property type="entry name" value="ADENOSINE/GUANOSINE DIPHOSPHATASE"/>
    <property type="match status" value="1"/>
</dbReference>
<feature type="binding site" evidence="4">
    <location>
        <begin position="190"/>
        <end position="194"/>
    </location>
    <ligand>
        <name>ATP</name>
        <dbReference type="ChEBI" id="CHEBI:30616"/>
    </ligand>
</feature>
<dbReference type="GO" id="GO:0046036">
    <property type="term" value="P:CTP metabolic process"/>
    <property type="evidence" value="ECO:0007669"/>
    <property type="project" value="TreeGrafter"/>
</dbReference>